<dbReference type="InterPro" id="IPR020635">
    <property type="entry name" value="Tyr_kinase_cat_dom"/>
</dbReference>
<dbReference type="AlphaFoldDB" id="A0A058Z319"/>
<keyword evidence="2" id="KW-0472">Membrane</keyword>
<feature type="compositionally biased region" description="Gly residues" evidence="1">
    <location>
        <begin position="717"/>
        <end position="729"/>
    </location>
</feature>
<dbReference type="InterPro" id="IPR011009">
    <property type="entry name" value="Kinase-like_dom_sf"/>
</dbReference>
<dbReference type="SMART" id="SM00219">
    <property type="entry name" value="TyrKc"/>
    <property type="match status" value="1"/>
</dbReference>
<keyword evidence="5" id="KW-1185">Reference proteome</keyword>
<keyword evidence="4" id="KW-0808">Transferase</keyword>
<evidence type="ECO:0000256" key="1">
    <source>
        <dbReference type="SAM" id="MobiDB-lite"/>
    </source>
</evidence>
<feature type="compositionally biased region" description="Low complexity" evidence="1">
    <location>
        <begin position="568"/>
        <end position="592"/>
    </location>
</feature>
<feature type="compositionally biased region" description="Low complexity" evidence="1">
    <location>
        <begin position="504"/>
        <end position="542"/>
    </location>
</feature>
<dbReference type="PANTHER" id="PTHR44329">
    <property type="entry name" value="SERINE/THREONINE-PROTEIN KINASE TNNI3K-RELATED"/>
    <property type="match status" value="1"/>
</dbReference>
<evidence type="ECO:0000313" key="5">
    <source>
        <dbReference type="Proteomes" id="UP000030693"/>
    </source>
</evidence>
<dbReference type="Gene3D" id="1.10.510.10">
    <property type="entry name" value="Transferase(Phosphotransferase) domain 1"/>
    <property type="match status" value="1"/>
</dbReference>
<dbReference type="SUPFAM" id="SSF56112">
    <property type="entry name" value="Protein kinase-like (PK-like)"/>
    <property type="match status" value="2"/>
</dbReference>
<dbReference type="Proteomes" id="UP000030693">
    <property type="component" value="Unassembled WGS sequence"/>
</dbReference>
<protein>
    <submittedName>
        <fullName evidence="4">Serine/threonine protein kinase</fullName>
    </submittedName>
</protein>
<sequence>MLPAGKSLACGRGCQTCDSGGLCLQCLEGFVPAAAGPGAGLPVSGGPCIEAHSMSATALHSTLLLAFLITASAVLVLGLVSGLVAFICIQRRKRRERNSKREFERIAAKADRDAREMRTHRRLSSMAEAQMSPDRRDRQGTFIMSDASLHSLPDAMHSGIELKELHSSESASSADDHDDEALSPVEGVQPMDKDAADGSDTSLAAGPLPFFQSPNDRPHHAFHPADPVLPAFLRLDPRDSFSLGRPLAIGSQGAVYRANLTIPAMRALFKTSAVVVKRAWIHPALAAGEATEPLGLPHASLVIRSPRLEPDSTFDTVSWADSAEQMAQIRAIYMQEIAAMWSLDQRPNISKLVGYYSTEFEVGIVMLAYHTDLASYLFPPSASDPAGRLVDLSAAAGAPRAGVSGSESSLPSLAAGMPGPSVGRGAPPPLSINQLLAELESVGPASPGGSSATGAGAGGPAAGGSSTAAHHEPTASGGSGRAITGQTMPLYTPILGPAAGGSGNAAPGAAAHLPLPSPGRRGSSSSGPGPAATVGGVTAGAPPLSPGAGGTAPGIRASSPPAGGPGSAGARRMLSSHSTSSLPSPTVTSLSTPLPPIAERGLHRASGLFHHLHPQQLQGAMSASESLSSMGSASIGGGLTHVGAPVHPLGVVPSSGGLDLSQIASFSLEQVVILAFDIARGLEAIHAAGFAHGDLAADNIYLSAPFFPVLHSPEGGSRQGGSSAGGGGHSSSSRSRCNSFDGFAPIATSSSASSVASSFATSGSGGFASMDDDPNAPEQVFCDQFGRPYYRAVVGDLGAVRRTFRSSTSTGSLASHLSGDSDIRIAVEQPLEVIVAGFLPRYAAPEHWRNTPTAPLPSTLAPDADVYAFGILLWELLTSRPAWEGLSSAQIRERVLRGDRPRASFVFPASPVRTRLLGLVHVCCEGDGRLPAAAAADLPDLEKGTGGLSRSARVPMARVLRECEDIMALVF</sequence>
<keyword evidence="4" id="KW-0418">Kinase</keyword>
<dbReference type="PANTHER" id="PTHR44329:SF214">
    <property type="entry name" value="PROTEIN KINASE DOMAIN-CONTAINING PROTEIN"/>
    <property type="match status" value="1"/>
</dbReference>
<evidence type="ECO:0000313" key="4">
    <source>
        <dbReference type="EMBL" id="KCV68491.1"/>
    </source>
</evidence>
<feature type="region of interest" description="Disordered" evidence="1">
    <location>
        <begin position="502"/>
        <end position="592"/>
    </location>
</feature>
<organism evidence="4">
    <name type="scientific">Fonticula alba</name>
    <name type="common">Slime mold</name>
    <dbReference type="NCBI Taxonomy" id="691883"/>
    <lineage>
        <taxon>Eukaryota</taxon>
        <taxon>Rotosphaerida</taxon>
        <taxon>Fonticulaceae</taxon>
        <taxon>Fonticula</taxon>
    </lineage>
</organism>
<proteinExistence type="predicted"/>
<gene>
    <name evidence="4" type="ORF">H696_04784</name>
</gene>
<dbReference type="STRING" id="691883.A0A058Z319"/>
<dbReference type="GO" id="GO:0004713">
    <property type="term" value="F:protein tyrosine kinase activity"/>
    <property type="evidence" value="ECO:0007669"/>
    <property type="project" value="InterPro"/>
</dbReference>
<dbReference type="InterPro" id="IPR051681">
    <property type="entry name" value="Ser/Thr_Kinases-Pseudokinases"/>
</dbReference>
<keyword evidence="4" id="KW-0723">Serine/threonine-protein kinase</keyword>
<feature type="transmembrane region" description="Helical" evidence="2">
    <location>
        <begin position="63"/>
        <end position="89"/>
    </location>
</feature>
<evidence type="ECO:0000259" key="3">
    <source>
        <dbReference type="PROSITE" id="PS50011"/>
    </source>
</evidence>
<dbReference type="RefSeq" id="XP_009496923.1">
    <property type="nucleotide sequence ID" value="XM_009498648.1"/>
</dbReference>
<feature type="region of interest" description="Disordered" evidence="1">
    <location>
        <begin position="713"/>
        <end position="733"/>
    </location>
</feature>
<evidence type="ECO:0000256" key="2">
    <source>
        <dbReference type="SAM" id="Phobius"/>
    </source>
</evidence>
<name>A0A058Z319_FONAL</name>
<feature type="compositionally biased region" description="Low complexity" evidence="1">
    <location>
        <begin position="443"/>
        <end position="454"/>
    </location>
</feature>
<feature type="domain" description="Protein kinase" evidence="3">
    <location>
        <begin position="538"/>
        <end position="971"/>
    </location>
</feature>
<accession>A0A058Z319</accession>
<dbReference type="GeneID" id="20529509"/>
<feature type="region of interest" description="Disordered" evidence="1">
    <location>
        <begin position="400"/>
        <end position="484"/>
    </location>
</feature>
<dbReference type="PROSITE" id="PS50011">
    <property type="entry name" value="PROTEIN_KINASE_DOM"/>
    <property type="match status" value="1"/>
</dbReference>
<dbReference type="EMBL" id="KB932208">
    <property type="protein sequence ID" value="KCV68491.1"/>
    <property type="molecule type" value="Genomic_DNA"/>
</dbReference>
<keyword evidence="2" id="KW-0812">Transmembrane</keyword>
<dbReference type="OrthoDB" id="2413561at2759"/>
<dbReference type="GO" id="GO:0004674">
    <property type="term" value="F:protein serine/threonine kinase activity"/>
    <property type="evidence" value="ECO:0007669"/>
    <property type="project" value="UniProtKB-KW"/>
</dbReference>
<keyword evidence="2" id="KW-1133">Transmembrane helix</keyword>
<dbReference type="GO" id="GO:0005524">
    <property type="term" value="F:ATP binding"/>
    <property type="evidence" value="ECO:0007669"/>
    <property type="project" value="InterPro"/>
</dbReference>
<feature type="region of interest" description="Disordered" evidence="1">
    <location>
        <begin position="165"/>
        <end position="223"/>
    </location>
</feature>
<dbReference type="InterPro" id="IPR000719">
    <property type="entry name" value="Prot_kinase_dom"/>
</dbReference>
<feature type="compositionally biased region" description="Basic and acidic residues" evidence="1">
    <location>
        <begin position="108"/>
        <end position="117"/>
    </location>
</feature>
<reference evidence="4" key="1">
    <citation type="submission" date="2013-04" db="EMBL/GenBank/DDBJ databases">
        <title>The Genome Sequence of Fonticula alba ATCC 38817.</title>
        <authorList>
            <consortium name="The Broad Institute Genomics Platform"/>
            <person name="Russ C."/>
            <person name="Cuomo C."/>
            <person name="Burger G."/>
            <person name="Gray M.W."/>
            <person name="Holland P.W.H."/>
            <person name="King N."/>
            <person name="Lang F.B.F."/>
            <person name="Roger A.J."/>
            <person name="Ruiz-Trillo I."/>
            <person name="Brown M."/>
            <person name="Walker B."/>
            <person name="Young S."/>
            <person name="Zeng Q."/>
            <person name="Gargeya S."/>
            <person name="Fitzgerald M."/>
            <person name="Haas B."/>
            <person name="Abouelleil A."/>
            <person name="Allen A.W."/>
            <person name="Alvarado L."/>
            <person name="Arachchi H.M."/>
            <person name="Berlin A.M."/>
            <person name="Chapman S.B."/>
            <person name="Gainer-Dewar J."/>
            <person name="Goldberg J."/>
            <person name="Griggs A."/>
            <person name="Gujja S."/>
            <person name="Hansen M."/>
            <person name="Howarth C."/>
            <person name="Imamovic A."/>
            <person name="Ireland A."/>
            <person name="Larimer J."/>
            <person name="McCowan C."/>
            <person name="Murphy C."/>
            <person name="Pearson M."/>
            <person name="Poon T.W."/>
            <person name="Priest M."/>
            <person name="Roberts A."/>
            <person name="Saif S."/>
            <person name="Shea T."/>
            <person name="Sisk P."/>
            <person name="Sykes S."/>
            <person name="Wortman J."/>
            <person name="Nusbaum C."/>
            <person name="Birren B."/>
        </authorList>
    </citation>
    <scope>NUCLEOTIDE SEQUENCE [LARGE SCALE GENOMIC DNA]</scope>
    <source>
        <strain evidence="4">ATCC 38817</strain>
    </source>
</reference>
<feature type="region of interest" description="Disordered" evidence="1">
    <location>
        <begin position="108"/>
        <end position="137"/>
    </location>
</feature>